<dbReference type="Proteomes" id="UP000190852">
    <property type="component" value="Unassembled WGS sequence"/>
</dbReference>
<dbReference type="PROSITE" id="PS51257">
    <property type="entry name" value="PROKAR_LIPOPROTEIN"/>
    <property type="match status" value="1"/>
</dbReference>
<sequence length="125" mass="14612">MKRAVVYVIITLGLFFSCKTQKIGQEALCGTFYKLNKEKNFSSSYTLELRLDSSFTFIVMVKDAKPQCEGKWKIIDKEFILLECNESSNPFEMLSSGYMSKKEHKLQVINNDKIKYKDFVLKRKK</sequence>
<organism evidence="1 2">
    <name type="scientific">Parabacteroides chartae</name>
    <dbReference type="NCBI Taxonomy" id="1037355"/>
    <lineage>
        <taxon>Bacteria</taxon>
        <taxon>Pseudomonadati</taxon>
        <taxon>Bacteroidota</taxon>
        <taxon>Bacteroidia</taxon>
        <taxon>Bacteroidales</taxon>
        <taxon>Tannerellaceae</taxon>
        <taxon>Parabacteroides</taxon>
    </lineage>
</organism>
<dbReference type="AlphaFoldDB" id="A0A1T5D6H3"/>
<proteinExistence type="predicted"/>
<evidence type="ECO:0000313" key="2">
    <source>
        <dbReference type="Proteomes" id="UP000190852"/>
    </source>
</evidence>
<gene>
    <name evidence="1" type="ORF">SAMN05660349_02296</name>
</gene>
<dbReference type="RefSeq" id="WP_079683758.1">
    <property type="nucleotide sequence ID" value="NZ_FUYQ01000016.1"/>
</dbReference>
<keyword evidence="2" id="KW-1185">Reference proteome</keyword>
<protein>
    <recommendedName>
        <fullName evidence="3">NlpE N-terminal domain-containing protein</fullName>
    </recommendedName>
</protein>
<name>A0A1T5D6H3_9BACT</name>
<accession>A0A1T5D6H3</accession>
<dbReference type="EMBL" id="FUYQ01000016">
    <property type="protein sequence ID" value="SKB67279.1"/>
    <property type="molecule type" value="Genomic_DNA"/>
</dbReference>
<reference evidence="2" key="1">
    <citation type="submission" date="2017-02" db="EMBL/GenBank/DDBJ databases">
        <authorList>
            <person name="Varghese N."/>
            <person name="Submissions S."/>
        </authorList>
    </citation>
    <scope>NUCLEOTIDE SEQUENCE [LARGE SCALE GENOMIC DNA]</scope>
    <source>
        <strain evidence="2">DSM 24967</strain>
    </source>
</reference>
<evidence type="ECO:0008006" key="3">
    <source>
        <dbReference type="Google" id="ProtNLM"/>
    </source>
</evidence>
<evidence type="ECO:0000313" key="1">
    <source>
        <dbReference type="EMBL" id="SKB67279.1"/>
    </source>
</evidence>